<keyword evidence="2" id="KW-1185">Reference proteome</keyword>
<dbReference type="EMBL" id="BAJS01000002">
    <property type="protein sequence ID" value="GAK35556.1"/>
    <property type="molecule type" value="Genomic_DNA"/>
</dbReference>
<name>A0A069CZW4_9BACE</name>
<accession>A0A069CZW4</accession>
<comment type="caution">
    <text evidence="1">The sequence shown here is derived from an EMBL/GenBank/DDBJ whole genome shotgun (WGS) entry which is preliminary data.</text>
</comment>
<reference evidence="1 2" key="1">
    <citation type="journal article" date="2015" name="Microbes Environ.">
        <title>Distribution and evolution of nitrogen fixation genes in the phylum bacteroidetes.</title>
        <authorList>
            <person name="Inoue J."/>
            <person name="Oshima K."/>
            <person name="Suda W."/>
            <person name="Sakamoto M."/>
            <person name="Iino T."/>
            <person name="Noda S."/>
            <person name="Hongoh Y."/>
            <person name="Hattori M."/>
            <person name="Ohkuma M."/>
        </authorList>
    </citation>
    <scope>NUCLEOTIDE SEQUENCE [LARGE SCALE GENOMIC DNA]</scope>
    <source>
        <strain evidence="1 2">JCM 15093</strain>
    </source>
</reference>
<gene>
    <name evidence="1" type="ORF">JCM15093_657</name>
</gene>
<evidence type="ECO:0000313" key="2">
    <source>
        <dbReference type="Proteomes" id="UP000027601"/>
    </source>
</evidence>
<dbReference type="AlphaFoldDB" id="A0A069CZW4"/>
<sequence>MNHGAKLQKKSLHITKKGCPLLQTAPIVLIIKTQKRHLFMVSIRLTRYSMNATAYTNL</sequence>
<dbReference type="Proteomes" id="UP000027601">
    <property type="component" value="Unassembled WGS sequence"/>
</dbReference>
<evidence type="ECO:0000313" key="1">
    <source>
        <dbReference type="EMBL" id="GAK35556.1"/>
    </source>
</evidence>
<organism evidence="1 2">
    <name type="scientific">Bacteroides graminisolvens DSM 19988 = JCM 15093</name>
    <dbReference type="NCBI Taxonomy" id="1121097"/>
    <lineage>
        <taxon>Bacteria</taxon>
        <taxon>Pseudomonadati</taxon>
        <taxon>Bacteroidota</taxon>
        <taxon>Bacteroidia</taxon>
        <taxon>Bacteroidales</taxon>
        <taxon>Bacteroidaceae</taxon>
        <taxon>Bacteroides</taxon>
    </lineage>
</organism>
<protein>
    <submittedName>
        <fullName evidence="1">Uncharacterized protein</fullName>
    </submittedName>
</protein>
<proteinExistence type="predicted"/>